<feature type="transmembrane region" description="Helical" evidence="12">
    <location>
        <begin position="321"/>
        <end position="342"/>
    </location>
</feature>
<feature type="transmembrane region" description="Helical" evidence="12">
    <location>
        <begin position="535"/>
        <end position="559"/>
    </location>
</feature>
<feature type="transmembrane region" description="Helical" evidence="12">
    <location>
        <begin position="653"/>
        <end position="675"/>
    </location>
</feature>
<keyword evidence="3" id="KW-1003">Cell membrane</keyword>
<accession>A0A0M4MK83</accession>
<dbReference type="CDD" id="cd05569">
    <property type="entry name" value="PTS_IIB_fructose"/>
    <property type="match status" value="1"/>
</dbReference>
<dbReference type="RefSeq" id="WP_053961397.1">
    <property type="nucleotide sequence ID" value="NZ_CAMJVL010000025.1"/>
</dbReference>
<evidence type="ECO:0000313" key="16">
    <source>
        <dbReference type="EMBL" id="ALE18503.1"/>
    </source>
</evidence>
<reference evidence="17 19" key="3">
    <citation type="submission" date="2019-04" db="EMBL/GenBank/DDBJ databases">
        <authorList>
            <person name="Seth-Smith MB H."/>
            <person name="Seth-Smith H."/>
        </authorList>
    </citation>
    <scope>NUCLEOTIDE SEQUENCE [LARGE SCALE GENOMIC DNA]</scope>
    <source>
        <strain evidence="17">USB-603019</strain>
    </source>
</reference>
<evidence type="ECO:0000256" key="4">
    <source>
        <dbReference type="ARBA" id="ARBA00022553"/>
    </source>
</evidence>
<comment type="subcellular location">
    <subcellularLocation>
        <location evidence="1">Cell inner membrane</location>
        <topology evidence="1">Multi-pass membrane protein</topology>
    </subcellularLocation>
</comment>
<dbReference type="PANTHER" id="PTHR30505:SF0">
    <property type="entry name" value="FRUCTOSE-LIKE PTS SYSTEM EIIBC COMPONENT-RELATED"/>
    <property type="match status" value="1"/>
</dbReference>
<sequence length="689" mass="71565">MAPSFLTILSADAVLLDVDLGATKSDVITALAQRVEDIGRSGDAQQLTQDLQARENQSATGLPGGIAIPHCRTEAIAFPTIVFARLSHPVDFGATDGPADLIFMLATPLDGLISHTKLLSRLARALVHDEVLAQLHEAEEPADVFRLLNGPLGNSGPLLPPTPACNHKIKLLAVTGCPTGIAHTYMSAEALEQAIQSHFPDVELHVETQGAGDDTQLTSRQIDNADVVIFASDVAIRGRDRFVNLPSISVGVRQALNSPNTVIQQAVELARLSRGEAGFDSESAHRNRPHRTRSTFIKSIPASLQGKLSGIGQAVMTGVSYMIPFIAAGGLLIALGFLIGGYEVGGVARQVLTHYSLNDLPPQMSYLVGDRHGLQLTTSRSGVALYIGSVFYALGQMAMSFIIPVLSGYIAYGLGGRPAIAPGFVGGAVSVFLGAGFLGGIVTGLLAGLVVLLFRLIPVPQWLETLMPVVILPLLGSLIVGSLMVFGLGKPLAWAMSGLQTWLAGMSDTSAVLLGVLLGVMMCSDLGGPINKSAYLFATAGLAAQSGAAFSVMAATMAAGMVPPLGLALATVIRKHLFTSNEQQNGKAAWLLGFSFVTEGAVPFAASDPLRVLPATTLGGAVAGGLSMALHVGCRAPHGGIFVLFAMDNPLGFLAAVAAGTATTTIVVIFLKAVLRRKNAGHKTAPAAA</sequence>
<keyword evidence="6" id="KW-0808">Transferase</keyword>
<dbReference type="SUPFAM" id="SSF55804">
    <property type="entry name" value="Phoshotransferase/anion transport protein"/>
    <property type="match status" value="1"/>
</dbReference>
<evidence type="ECO:0000259" key="15">
    <source>
        <dbReference type="PROSITE" id="PS51104"/>
    </source>
</evidence>
<gene>
    <name evidence="17" type="primary">fruA</name>
    <name evidence="16" type="ORF">AL705_00830</name>
    <name evidence="17" type="ORF">LC603019_00173</name>
</gene>
<dbReference type="InterPro" id="IPR050864">
    <property type="entry name" value="Bacterial_PTS_Sugar_Transport"/>
</dbReference>
<dbReference type="EMBL" id="LR584267">
    <property type="protein sequence ID" value="VHN99727.1"/>
    <property type="molecule type" value="Genomic_DNA"/>
</dbReference>
<dbReference type="Pfam" id="PF00359">
    <property type="entry name" value="PTS_EIIA_2"/>
    <property type="match status" value="1"/>
</dbReference>
<feature type="domain" description="PTS EIIB type-2" evidence="14">
    <location>
        <begin position="169"/>
        <end position="268"/>
    </location>
</feature>
<evidence type="ECO:0000256" key="5">
    <source>
        <dbReference type="ARBA" id="ARBA00022597"/>
    </source>
</evidence>
<dbReference type="GeneID" id="84894179"/>
<keyword evidence="8 12" id="KW-0812">Transmembrane</keyword>
<feature type="domain" description="PTS EIIA type-2" evidence="13">
    <location>
        <begin position="7"/>
        <end position="151"/>
    </location>
</feature>
<keyword evidence="10 12" id="KW-1133">Transmembrane helix</keyword>
<feature type="transmembrane region" description="Helical" evidence="12">
    <location>
        <begin position="466"/>
        <end position="489"/>
    </location>
</feature>
<dbReference type="CDD" id="cd00211">
    <property type="entry name" value="PTS_IIA_fru"/>
    <property type="match status" value="1"/>
</dbReference>
<dbReference type="OrthoDB" id="9782569at2"/>
<dbReference type="NCBIfam" id="TIGR01427">
    <property type="entry name" value="PTS_IIC_fructo"/>
    <property type="match status" value="1"/>
</dbReference>
<dbReference type="InterPro" id="IPR003353">
    <property type="entry name" value="PTS_IIB_fruc"/>
</dbReference>
<reference evidence="16" key="2">
    <citation type="journal article" date="2016" name="Int. J. Syst. Evol. Microbiol.">
        <title>Lawsonella clevelandensis gen. nov., sp. nov., a new member of the suborder Corynebacterineae isolated from human abscesses.</title>
        <authorList>
            <person name="Bell M.E."/>
            <person name="Bernard K.A."/>
            <person name="Harrington S.M."/>
            <person name="Patel N.B."/>
            <person name="Tucker T.A."/>
            <person name="Metcalfe M.G."/>
            <person name="McQuiston J.R."/>
        </authorList>
    </citation>
    <scope>NUCLEOTIDE SEQUENCE</scope>
    <source>
        <strain evidence="16">X1698</strain>
    </source>
</reference>
<evidence type="ECO:0000256" key="12">
    <source>
        <dbReference type="SAM" id="Phobius"/>
    </source>
</evidence>
<dbReference type="GO" id="GO:0016301">
    <property type="term" value="F:kinase activity"/>
    <property type="evidence" value="ECO:0007669"/>
    <property type="project" value="UniProtKB-KW"/>
</dbReference>
<dbReference type="PANTHER" id="PTHR30505">
    <property type="entry name" value="FRUCTOSE-LIKE PERMEASE"/>
    <property type="match status" value="1"/>
</dbReference>
<feature type="transmembrane region" description="Helical" evidence="12">
    <location>
        <begin position="424"/>
        <end position="454"/>
    </location>
</feature>
<dbReference type="Proteomes" id="UP000324288">
    <property type="component" value="Chromosome"/>
</dbReference>
<proteinExistence type="predicted"/>
<keyword evidence="19" id="KW-1185">Reference proteome</keyword>
<keyword evidence="11 12" id="KW-0472">Membrane</keyword>
<dbReference type="InterPro" id="IPR013011">
    <property type="entry name" value="PTS_EIIB_2"/>
</dbReference>
<evidence type="ECO:0000256" key="6">
    <source>
        <dbReference type="ARBA" id="ARBA00022679"/>
    </source>
</evidence>
<dbReference type="STRING" id="1528099.AL705_00830"/>
<protein>
    <submittedName>
        <fullName evidence="17">PTS system fructose-specific EIIABC component</fullName>
    </submittedName>
</protein>
<dbReference type="PROSITE" id="PS51099">
    <property type="entry name" value="PTS_EIIB_TYPE_2"/>
    <property type="match status" value="1"/>
</dbReference>
<feature type="transmembrane region" description="Helical" evidence="12">
    <location>
        <begin position="501"/>
        <end position="523"/>
    </location>
</feature>
<keyword evidence="2" id="KW-0813">Transport</keyword>
<dbReference type="InterPro" id="IPR006327">
    <property type="entry name" value="PTS_IIC_fruc"/>
</dbReference>
<evidence type="ECO:0000256" key="10">
    <source>
        <dbReference type="ARBA" id="ARBA00022989"/>
    </source>
</evidence>
<evidence type="ECO:0000259" key="14">
    <source>
        <dbReference type="PROSITE" id="PS51099"/>
    </source>
</evidence>
<evidence type="ECO:0000256" key="9">
    <source>
        <dbReference type="ARBA" id="ARBA00022777"/>
    </source>
</evidence>
<dbReference type="Gene3D" id="3.40.930.10">
    <property type="entry name" value="Mannitol-specific EII, Chain A"/>
    <property type="match status" value="1"/>
</dbReference>
<dbReference type="GO" id="GO:0022877">
    <property type="term" value="F:protein-N(PI)-phosphohistidine-fructose phosphotransferase system transporter activity"/>
    <property type="evidence" value="ECO:0007669"/>
    <property type="project" value="InterPro"/>
</dbReference>
<evidence type="ECO:0000256" key="8">
    <source>
        <dbReference type="ARBA" id="ARBA00022692"/>
    </source>
</evidence>
<dbReference type="Gene3D" id="3.40.50.2300">
    <property type="match status" value="1"/>
</dbReference>
<keyword evidence="5" id="KW-0762">Sugar transport</keyword>
<evidence type="ECO:0000256" key="3">
    <source>
        <dbReference type="ARBA" id="ARBA00022475"/>
    </source>
</evidence>
<evidence type="ECO:0000256" key="1">
    <source>
        <dbReference type="ARBA" id="ARBA00004429"/>
    </source>
</evidence>
<evidence type="ECO:0000256" key="11">
    <source>
        <dbReference type="ARBA" id="ARBA00023136"/>
    </source>
</evidence>
<evidence type="ECO:0000256" key="2">
    <source>
        <dbReference type="ARBA" id="ARBA00022448"/>
    </source>
</evidence>
<dbReference type="AlphaFoldDB" id="A0A0M4MK83"/>
<keyword evidence="7" id="KW-0598">Phosphotransferase system</keyword>
<evidence type="ECO:0000313" key="19">
    <source>
        <dbReference type="Proteomes" id="UP000324288"/>
    </source>
</evidence>
<dbReference type="GO" id="GO:0090563">
    <property type="term" value="F:protein-phosphocysteine-sugar phosphotransferase activity"/>
    <property type="evidence" value="ECO:0007669"/>
    <property type="project" value="TreeGrafter"/>
</dbReference>
<reference evidence="16 18" key="1">
    <citation type="journal article" date="2015" name="Genome Announc.">
        <title>Complete Genome Sequences for Two Strains of a Novel Fastidious, Partially Acid-Fast, Gram-Positive Corynebacterineae Bacterium, Derived from Human Clinical Samples.</title>
        <authorList>
            <person name="Nicholson A.C."/>
            <person name="Bell M."/>
            <person name="Humrighouse B.W."/>
            <person name="McQuiston J.R."/>
        </authorList>
    </citation>
    <scope>NUCLEOTIDE SEQUENCE [LARGE SCALE GENOMIC DNA]</scope>
    <source>
        <strain evidence="16 18">X1698</strain>
    </source>
</reference>
<dbReference type="GO" id="GO:0005886">
    <property type="term" value="C:plasma membrane"/>
    <property type="evidence" value="ECO:0007669"/>
    <property type="project" value="UniProtKB-SubCell"/>
</dbReference>
<dbReference type="GO" id="GO:0005351">
    <property type="term" value="F:carbohydrate:proton symporter activity"/>
    <property type="evidence" value="ECO:0007669"/>
    <property type="project" value="InterPro"/>
</dbReference>
<keyword evidence="4" id="KW-0597">Phosphoprotein</keyword>
<evidence type="ECO:0000313" key="17">
    <source>
        <dbReference type="EMBL" id="VHN99727.1"/>
    </source>
</evidence>
<dbReference type="NCBIfam" id="TIGR00829">
    <property type="entry name" value="FRU"/>
    <property type="match status" value="1"/>
</dbReference>
<name>A0A0M4MK83_9ACTN</name>
<dbReference type="InterPro" id="IPR013014">
    <property type="entry name" value="PTS_EIIC_2"/>
</dbReference>
<feature type="domain" description="PTS EIIC type-2" evidence="15">
    <location>
        <begin position="311"/>
        <end position="678"/>
    </location>
</feature>
<organism evidence="16 18">
    <name type="scientific">Lawsonella clevelandensis</name>
    <dbReference type="NCBI Taxonomy" id="1528099"/>
    <lineage>
        <taxon>Bacteria</taxon>
        <taxon>Bacillati</taxon>
        <taxon>Actinomycetota</taxon>
        <taxon>Actinomycetes</taxon>
        <taxon>Mycobacteriales</taxon>
        <taxon>Lawsonellaceae</taxon>
        <taxon>Lawsonella</taxon>
    </lineage>
</organism>
<evidence type="ECO:0000256" key="7">
    <source>
        <dbReference type="ARBA" id="ARBA00022683"/>
    </source>
</evidence>
<evidence type="ECO:0000259" key="13">
    <source>
        <dbReference type="PROSITE" id="PS51094"/>
    </source>
</evidence>
<dbReference type="InterPro" id="IPR003501">
    <property type="entry name" value="PTS_EIIB_2/3"/>
</dbReference>
<feature type="transmembrane region" description="Helical" evidence="12">
    <location>
        <begin position="383"/>
        <end position="412"/>
    </location>
</feature>
<dbReference type="PROSITE" id="PS51094">
    <property type="entry name" value="PTS_EIIA_TYPE_2"/>
    <property type="match status" value="1"/>
</dbReference>
<evidence type="ECO:0000313" key="18">
    <source>
        <dbReference type="Proteomes" id="UP000068137"/>
    </source>
</evidence>
<dbReference type="EMBL" id="CP012390">
    <property type="protein sequence ID" value="ALE18503.1"/>
    <property type="molecule type" value="Genomic_DNA"/>
</dbReference>
<keyword evidence="9" id="KW-0418">Kinase</keyword>
<dbReference type="InterPro" id="IPR036095">
    <property type="entry name" value="PTS_EIIB-like_sf"/>
</dbReference>
<dbReference type="InterPro" id="IPR016152">
    <property type="entry name" value="PTrfase/Anion_transptr"/>
</dbReference>
<dbReference type="PROSITE" id="PS51104">
    <property type="entry name" value="PTS_EIIC_TYPE_2"/>
    <property type="match status" value="1"/>
</dbReference>
<dbReference type="Pfam" id="PF02302">
    <property type="entry name" value="PTS_IIB"/>
    <property type="match status" value="1"/>
</dbReference>
<dbReference type="KEGG" id="cbq:AL705_00830"/>
<dbReference type="Proteomes" id="UP000068137">
    <property type="component" value="Chromosome"/>
</dbReference>
<dbReference type="InterPro" id="IPR002178">
    <property type="entry name" value="PTS_EIIA_type-2_dom"/>
</dbReference>
<dbReference type="GO" id="GO:0009401">
    <property type="term" value="P:phosphoenolpyruvate-dependent sugar phosphotransferase system"/>
    <property type="evidence" value="ECO:0007669"/>
    <property type="project" value="UniProtKB-KW"/>
</dbReference>
<dbReference type="SUPFAM" id="SSF52794">
    <property type="entry name" value="PTS system IIB component-like"/>
    <property type="match status" value="1"/>
</dbReference>